<evidence type="ECO:0000313" key="7">
    <source>
        <dbReference type="Proteomes" id="UP000290189"/>
    </source>
</evidence>
<protein>
    <recommendedName>
        <fullName evidence="8">60S ribosomal protein L35a</fullName>
    </recommendedName>
</protein>
<dbReference type="InterPro" id="IPR038661">
    <property type="entry name" value="Ribosomal_eL33_sf"/>
</dbReference>
<keyword evidence="2" id="KW-0689">Ribosomal protein</keyword>
<evidence type="ECO:0000256" key="3">
    <source>
        <dbReference type="ARBA" id="ARBA00023274"/>
    </source>
</evidence>
<reference evidence="5 7" key="2">
    <citation type="submission" date="2018-03" db="EMBL/GenBank/DDBJ databases">
        <authorList>
            <person name="Fogelqvist J."/>
        </authorList>
    </citation>
    <scope>NUCLEOTIDE SEQUENCE [LARGE SCALE GENOMIC DNA]</scope>
</reference>
<dbReference type="FunFam" id="2.40.10.190:FF:000001">
    <property type="entry name" value="60S ribosomal protein L35a"/>
    <property type="match status" value="1"/>
</dbReference>
<geneLocation type="mitochondrion" evidence="5"/>
<dbReference type="EMBL" id="CDSF01000035">
    <property type="protein sequence ID" value="CEO95810.1"/>
    <property type="molecule type" value="Genomic_DNA"/>
</dbReference>
<dbReference type="GO" id="GO:0005840">
    <property type="term" value="C:ribosome"/>
    <property type="evidence" value="ECO:0007669"/>
    <property type="project" value="UniProtKB-KW"/>
</dbReference>
<keyword evidence="5" id="KW-0496">Mitochondrion</keyword>
<keyword evidence="6" id="KW-1185">Reference proteome</keyword>
<evidence type="ECO:0000256" key="1">
    <source>
        <dbReference type="ARBA" id="ARBA00009269"/>
    </source>
</evidence>
<gene>
    <name evidence="4" type="ORF">PBRA_004523</name>
    <name evidence="5" type="ORF">PLBR_LOCUS7304</name>
</gene>
<organism evidence="4 6">
    <name type="scientific">Plasmodiophora brassicae</name>
    <name type="common">Clubroot disease agent</name>
    <dbReference type="NCBI Taxonomy" id="37360"/>
    <lineage>
        <taxon>Eukaryota</taxon>
        <taxon>Sar</taxon>
        <taxon>Rhizaria</taxon>
        <taxon>Endomyxa</taxon>
        <taxon>Phytomyxea</taxon>
        <taxon>Plasmodiophorida</taxon>
        <taxon>Plasmodiophoridae</taxon>
        <taxon>Plasmodiophora</taxon>
    </lineage>
</organism>
<dbReference type="Proteomes" id="UP000039324">
    <property type="component" value="Unassembled WGS sequence"/>
</dbReference>
<dbReference type="OMA" id="YRTNKHH"/>
<evidence type="ECO:0000313" key="5">
    <source>
        <dbReference type="EMBL" id="SPR00089.1"/>
    </source>
</evidence>
<evidence type="ECO:0000313" key="6">
    <source>
        <dbReference type="Proteomes" id="UP000039324"/>
    </source>
</evidence>
<dbReference type="GO" id="GO:0006412">
    <property type="term" value="P:translation"/>
    <property type="evidence" value="ECO:0007669"/>
    <property type="project" value="InterPro"/>
</dbReference>
<dbReference type="InterPro" id="IPR009000">
    <property type="entry name" value="Transl_B-barrel_sf"/>
</dbReference>
<dbReference type="HAMAP" id="MF_00573">
    <property type="entry name" value="Ribosomal_eL33"/>
    <property type="match status" value="1"/>
</dbReference>
<dbReference type="GO" id="GO:0003735">
    <property type="term" value="F:structural constituent of ribosome"/>
    <property type="evidence" value="ECO:0007669"/>
    <property type="project" value="InterPro"/>
</dbReference>
<proteinExistence type="inferred from homology"/>
<accession>A0A0G4IL37</accession>
<evidence type="ECO:0000256" key="2">
    <source>
        <dbReference type="ARBA" id="ARBA00022980"/>
    </source>
</evidence>
<dbReference type="OrthoDB" id="1166329at2759"/>
<reference evidence="4 6" key="1">
    <citation type="submission" date="2015-02" db="EMBL/GenBank/DDBJ databases">
        <authorList>
            <person name="Chooi Y.-H."/>
        </authorList>
    </citation>
    <scope>NUCLEOTIDE SEQUENCE [LARGE SCALE GENOMIC DNA]</scope>
    <source>
        <strain evidence="4">E3</strain>
    </source>
</reference>
<dbReference type="AlphaFoldDB" id="A0A0G4IL37"/>
<dbReference type="Proteomes" id="UP000290189">
    <property type="component" value="Unassembled WGS sequence"/>
</dbReference>
<name>A0A0G4IL37_PLABS</name>
<dbReference type="PANTHER" id="PTHR10902">
    <property type="entry name" value="60S RIBOSOMAL PROTEIN L35A"/>
    <property type="match status" value="1"/>
</dbReference>
<evidence type="ECO:0000313" key="4">
    <source>
        <dbReference type="EMBL" id="CEO95810.1"/>
    </source>
</evidence>
<keyword evidence="3" id="KW-0687">Ribonucleoprotein</keyword>
<dbReference type="STRING" id="37360.A0A0G4IL37"/>
<dbReference type="Pfam" id="PF01247">
    <property type="entry name" value="Ribosomal_L35Ae"/>
    <property type="match status" value="1"/>
</dbReference>
<sequence>MTEVAAQSNHASAVSETAQPTRLYTRGVFVSFKRRAHTLIHSKALIKIEGVNDKTDTDFYLGKRVAYIYKAKRPQKTITKGAAGPKTSRYRVIWGKVQRAHGNNGLVRCRFRTNLPPQALGKYVRVFMYPSRV</sequence>
<comment type="similarity">
    <text evidence="1">Belongs to the eukaryotic ribosomal protein eL33 family.</text>
</comment>
<dbReference type="SUPFAM" id="SSF50447">
    <property type="entry name" value="Translation proteins"/>
    <property type="match status" value="1"/>
</dbReference>
<dbReference type="EMBL" id="OVEO01000013">
    <property type="protein sequence ID" value="SPR00089.1"/>
    <property type="molecule type" value="Genomic_DNA"/>
</dbReference>
<dbReference type="InterPro" id="IPR001780">
    <property type="entry name" value="Ribosomal_eL33"/>
</dbReference>
<dbReference type="GO" id="GO:1990904">
    <property type="term" value="C:ribonucleoprotein complex"/>
    <property type="evidence" value="ECO:0007669"/>
    <property type="project" value="UniProtKB-KW"/>
</dbReference>
<dbReference type="Gene3D" id="2.40.10.190">
    <property type="entry name" value="translation elongation factor selb, chain A, domain 4"/>
    <property type="match status" value="1"/>
</dbReference>
<evidence type="ECO:0008006" key="8">
    <source>
        <dbReference type="Google" id="ProtNLM"/>
    </source>
</evidence>